<dbReference type="InterPro" id="IPR006224">
    <property type="entry name" value="PsdUridine_synth_RluA-like_CS"/>
</dbReference>
<gene>
    <name evidence="2" type="ORF">SAMN04489797_3059</name>
</gene>
<dbReference type="GO" id="GO:0009982">
    <property type="term" value="F:pseudouridine synthase activity"/>
    <property type="evidence" value="ECO:0007669"/>
    <property type="project" value="InterPro"/>
</dbReference>
<dbReference type="SUPFAM" id="SSF55120">
    <property type="entry name" value="Pseudouridine synthase"/>
    <property type="match status" value="1"/>
</dbReference>
<reference evidence="2 3" key="1">
    <citation type="submission" date="2016-10" db="EMBL/GenBank/DDBJ databases">
        <authorList>
            <person name="Varghese N."/>
            <person name="Submissions S."/>
        </authorList>
    </citation>
    <scope>NUCLEOTIDE SEQUENCE [LARGE SCALE GENOMIC DNA]</scope>
    <source>
        <strain evidence="2 3">RHA_55</strain>
    </source>
</reference>
<evidence type="ECO:0000259" key="1">
    <source>
        <dbReference type="Pfam" id="PF00849"/>
    </source>
</evidence>
<protein>
    <submittedName>
        <fullName evidence="2">23S rRNA pseudouridine1911/1915/1917 synthase</fullName>
    </submittedName>
</protein>
<dbReference type="STRING" id="1249933.SAMN04489797_3059"/>
<dbReference type="InterPro" id="IPR020103">
    <property type="entry name" value="PsdUridine_synth_cat_dom_sf"/>
</dbReference>
<dbReference type="Proteomes" id="UP000198963">
    <property type="component" value="Chromosome I"/>
</dbReference>
<proteinExistence type="predicted"/>
<dbReference type="RefSeq" id="WP_092447503.1">
    <property type="nucleotide sequence ID" value="NZ_LT629774.1"/>
</dbReference>
<feature type="domain" description="Pseudouridine synthase RsuA/RluA-like" evidence="1">
    <location>
        <begin position="12"/>
        <end position="165"/>
    </location>
</feature>
<dbReference type="CDD" id="cd02869">
    <property type="entry name" value="PseudoU_synth_RluA_like"/>
    <property type="match status" value="1"/>
</dbReference>
<sequence length="224" mass="25799">MSKLEIINNNNDFIVVNKTAGLITEKSLYENLTIEDQVFQHILKTKRKPYVGVIHRLDRVTSGVLIFAKKKSILSSFNTLFSSRKVHKTYLAIVKNKPSKSSGNLVNFLVKNTLEKKADIVKSKTKQSLNCRLSYKVMDQNDFGYLLEIRPKTGRFHQIRAQLAHIGLPIIGDEKYGSDQSYYPLSVCLHAWKLSYKDVNSEELITFEAPLPDNKFWKFKEVEK</sequence>
<dbReference type="PANTHER" id="PTHR21600">
    <property type="entry name" value="MITOCHONDRIAL RNA PSEUDOURIDINE SYNTHASE"/>
    <property type="match status" value="1"/>
</dbReference>
<evidence type="ECO:0000313" key="3">
    <source>
        <dbReference type="Proteomes" id="UP000198963"/>
    </source>
</evidence>
<dbReference type="EMBL" id="LT629774">
    <property type="protein sequence ID" value="SDT02856.1"/>
    <property type="molecule type" value="Genomic_DNA"/>
</dbReference>
<accession>A0A1H1X2M0</accession>
<keyword evidence="3" id="KW-1185">Reference proteome</keyword>
<evidence type="ECO:0000313" key="2">
    <source>
        <dbReference type="EMBL" id="SDT02856.1"/>
    </source>
</evidence>
<dbReference type="Pfam" id="PF00849">
    <property type="entry name" value="PseudoU_synth_2"/>
    <property type="match status" value="1"/>
</dbReference>
<dbReference type="Gene3D" id="3.30.2350.10">
    <property type="entry name" value="Pseudouridine synthase"/>
    <property type="match status" value="1"/>
</dbReference>
<dbReference type="GO" id="GO:0006396">
    <property type="term" value="P:RNA processing"/>
    <property type="evidence" value="ECO:0007669"/>
    <property type="project" value="UniProtKB-ARBA"/>
</dbReference>
<organism evidence="2 3">
    <name type="scientific">Winogradskyella sediminis</name>
    <dbReference type="NCBI Taxonomy" id="1382466"/>
    <lineage>
        <taxon>Bacteria</taxon>
        <taxon>Pseudomonadati</taxon>
        <taxon>Bacteroidota</taxon>
        <taxon>Flavobacteriia</taxon>
        <taxon>Flavobacteriales</taxon>
        <taxon>Flavobacteriaceae</taxon>
        <taxon>Winogradskyella</taxon>
    </lineage>
</organism>
<dbReference type="AlphaFoldDB" id="A0A1H1X2M0"/>
<dbReference type="GO" id="GO:0003723">
    <property type="term" value="F:RNA binding"/>
    <property type="evidence" value="ECO:0007669"/>
    <property type="project" value="InterPro"/>
</dbReference>
<dbReference type="InterPro" id="IPR006145">
    <property type="entry name" value="PsdUridine_synth_RsuA/RluA"/>
</dbReference>
<dbReference type="InterPro" id="IPR050188">
    <property type="entry name" value="RluA_PseudoU_synthase"/>
</dbReference>
<dbReference type="PROSITE" id="PS01129">
    <property type="entry name" value="PSI_RLU"/>
    <property type="match status" value="1"/>
</dbReference>
<name>A0A1H1X2M0_9FLAO</name>
<dbReference type="GO" id="GO:0001522">
    <property type="term" value="P:pseudouridine synthesis"/>
    <property type="evidence" value="ECO:0007669"/>
    <property type="project" value="InterPro"/>
</dbReference>
<dbReference type="GO" id="GO:0140098">
    <property type="term" value="F:catalytic activity, acting on RNA"/>
    <property type="evidence" value="ECO:0007669"/>
    <property type="project" value="UniProtKB-ARBA"/>
</dbReference>